<sequence length="122" mass="13938">MFRLVWYTSTQKGHSNEQTKTLSRLFAFFDDFPKRSGEIAVLAMLSAATTAPTPDPSPVPPPAPIVVSYHHAPIFHTPLFHTPILHTPILHTPLHHAPIAHVSTWYHHPILTHYHFPFLWKK</sequence>
<comment type="caution">
    <text evidence="1">The sequence shown here is derived from an EMBL/GenBank/DDBJ whole genome shotgun (WGS) entry which is preliminary data.</text>
</comment>
<reference evidence="1" key="1">
    <citation type="submission" date="2022-03" db="EMBL/GenBank/DDBJ databases">
        <authorList>
            <person name="Lindestad O."/>
        </authorList>
    </citation>
    <scope>NUCLEOTIDE SEQUENCE</scope>
</reference>
<organism evidence="1 2">
    <name type="scientific">Pararge aegeria aegeria</name>
    <dbReference type="NCBI Taxonomy" id="348720"/>
    <lineage>
        <taxon>Eukaryota</taxon>
        <taxon>Metazoa</taxon>
        <taxon>Ecdysozoa</taxon>
        <taxon>Arthropoda</taxon>
        <taxon>Hexapoda</taxon>
        <taxon>Insecta</taxon>
        <taxon>Pterygota</taxon>
        <taxon>Neoptera</taxon>
        <taxon>Endopterygota</taxon>
        <taxon>Lepidoptera</taxon>
        <taxon>Glossata</taxon>
        <taxon>Ditrysia</taxon>
        <taxon>Papilionoidea</taxon>
        <taxon>Nymphalidae</taxon>
        <taxon>Satyrinae</taxon>
        <taxon>Satyrini</taxon>
        <taxon>Parargina</taxon>
        <taxon>Pararge</taxon>
    </lineage>
</organism>
<protein>
    <submittedName>
        <fullName evidence="1">Jg15578 protein</fullName>
    </submittedName>
</protein>
<accession>A0A8S4RVY4</accession>
<evidence type="ECO:0000313" key="2">
    <source>
        <dbReference type="Proteomes" id="UP000838756"/>
    </source>
</evidence>
<evidence type="ECO:0000313" key="1">
    <source>
        <dbReference type="EMBL" id="CAH2241379.1"/>
    </source>
</evidence>
<dbReference type="EMBL" id="CAKXAJ010025576">
    <property type="protein sequence ID" value="CAH2241379.1"/>
    <property type="molecule type" value="Genomic_DNA"/>
</dbReference>
<keyword evidence="2" id="KW-1185">Reference proteome</keyword>
<dbReference type="Proteomes" id="UP000838756">
    <property type="component" value="Unassembled WGS sequence"/>
</dbReference>
<dbReference type="OrthoDB" id="6435838at2759"/>
<gene>
    <name evidence="1" type="primary">jg15578</name>
    <name evidence="1" type="ORF">PAEG_LOCUS17818</name>
</gene>
<proteinExistence type="predicted"/>
<dbReference type="AlphaFoldDB" id="A0A8S4RVY4"/>
<name>A0A8S4RVY4_9NEOP</name>